<feature type="domain" description="CBS" evidence="3">
    <location>
        <begin position="74"/>
        <end position="132"/>
    </location>
</feature>
<reference evidence="4 5" key="1">
    <citation type="journal article" date="2019" name="Int. J. Syst. Evol. Microbiol.">
        <title>The Global Catalogue of Microorganisms (GCM) 10K type strain sequencing project: providing services to taxonomists for standard genome sequencing and annotation.</title>
        <authorList>
            <consortium name="The Broad Institute Genomics Platform"/>
            <consortium name="The Broad Institute Genome Sequencing Center for Infectious Disease"/>
            <person name="Wu L."/>
            <person name="Ma J."/>
        </authorList>
    </citation>
    <scope>NUCLEOTIDE SEQUENCE [LARGE SCALE GENOMIC DNA]</scope>
    <source>
        <strain evidence="4 5">CGMCC 1.10593</strain>
    </source>
</reference>
<feature type="domain" description="CBS" evidence="3">
    <location>
        <begin position="10"/>
        <end position="65"/>
    </location>
</feature>
<dbReference type="InterPro" id="IPR051257">
    <property type="entry name" value="Diverse_CBS-Domain"/>
</dbReference>
<proteinExistence type="predicted"/>
<gene>
    <name evidence="4" type="ORF">ACFSBW_14895</name>
</gene>
<dbReference type="InterPro" id="IPR046342">
    <property type="entry name" value="CBS_dom_sf"/>
</dbReference>
<name>A0ABD6DAB3_9EURY</name>
<dbReference type="Gene3D" id="3.10.580.10">
    <property type="entry name" value="CBS-domain"/>
    <property type="match status" value="1"/>
</dbReference>
<dbReference type="InterPro" id="IPR000644">
    <property type="entry name" value="CBS_dom"/>
</dbReference>
<dbReference type="PANTHER" id="PTHR43080:SF2">
    <property type="entry name" value="CBS DOMAIN-CONTAINING PROTEIN"/>
    <property type="match status" value="1"/>
</dbReference>
<dbReference type="AlphaFoldDB" id="A0ABD6DAB3"/>
<evidence type="ECO:0000256" key="1">
    <source>
        <dbReference type="ARBA" id="ARBA00023122"/>
    </source>
</evidence>
<dbReference type="Pfam" id="PF00571">
    <property type="entry name" value="CBS"/>
    <property type="match status" value="2"/>
</dbReference>
<dbReference type="CDD" id="cd09836">
    <property type="entry name" value="CBS_pair_arch"/>
    <property type="match status" value="1"/>
</dbReference>
<evidence type="ECO:0000313" key="5">
    <source>
        <dbReference type="Proteomes" id="UP001597052"/>
    </source>
</evidence>
<protein>
    <submittedName>
        <fullName evidence="4">CBS domain-containing protein</fullName>
    </submittedName>
</protein>
<dbReference type="Proteomes" id="UP001597052">
    <property type="component" value="Unassembled WGS sequence"/>
</dbReference>
<sequence>MDDIFVGRLMSSPVESVSPETPIEQAARTMLDLDIGSLVVVEDATLVGILTTTDYVQVAADSTDTAAATVSDYMTTDVVTATANDSIVDVAETMVDNGFHHLPVVDDEAGVIGMLTTTDLTAYLSTVESPPVV</sequence>
<dbReference type="EMBL" id="JBHUDM010000004">
    <property type="protein sequence ID" value="MFD1643162.1"/>
    <property type="molecule type" value="Genomic_DNA"/>
</dbReference>
<keyword evidence="1 2" id="KW-0129">CBS domain</keyword>
<evidence type="ECO:0000313" key="4">
    <source>
        <dbReference type="EMBL" id="MFD1643162.1"/>
    </source>
</evidence>
<accession>A0ABD6DAB3</accession>
<dbReference type="SUPFAM" id="SSF54631">
    <property type="entry name" value="CBS-domain pair"/>
    <property type="match status" value="1"/>
</dbReference>
<evidence type="ECO:0000259" key="3">
    <source>
        <dbReference type="PROSITE" id="PS51371"/>
    </source>
</evidence>
<organism evidence="4 5">
    <name type="scientific">Halohasta litorea</name>
    <dbReference type="NCBI Taxonomy" id="869891"/>
    <lineage>
        <taxon>Archaea</taxon>
        <taxon>Methanobacteriati</taxon>
        <taxon>Methanobacteriota</taxon>
        <taxon>Stenosarchaea group</taxon>
        <taxon>Halobacteria</taxon>
        <taxon>Halobacteriales</taxon>
        <taxon>Haloferacaceae</taxon>
        <taxon>Halohasta</taxon>
    </lineage>
</organism>
<comment type="caution">
    <text evidence="4">The sequence shown here is derived from an EMBL/GenBank/DDBJ whole genome shotgun (WGS) entry which is preliminary data.</text>
</comment>
<dbReference type="RefSeq" id="WP_256396314.1">
    <property type="nucleotide sequence ID" value="NZ_JANHDJ010000004.1"/>
</dbReference>
<dbReference type="PANTHER" id="PTHR43080">
    <property type="entry name" value="CBS DOMAIN-CONTAINING PROTEIN CBSX3, MITOCHONDRIAL"/>
    <property type="match status" value="1"/>
</dbReference>
<evidence type="ECO:0000256" key="2">
    <source>
        <dbReference type="PROSITE-ProRule" id="PRU00703"/>
    </source>
</evidence>
<dbReference type="PROSITE" id="PS51371">
    <property type="entry name" value="CBS"/>
    <property type="match status" value="2"/>
</dbReference>
<dbReference type="SMART" id="SM00116">
    <property type="entry name" value="CBS"/>
    <property type="match status" value="2"/>
</dbReference>
<keyword evidence="5" id="KW-1185">Reference proteome</keyword>